<evidence type="ECO:0000313" key="4">
    <source>
        <dbReference type="Proteomes" id="UP001314263"/>
    </source>
</evidence>
<proteinExistence type="predicted"/>
<keyword evidence="2" id="KW-1133">Transmembrane helix</keyword>
<dbReference type="Proteomes" id="UP001314263">
    <property type="component" value="Unassembled WGS sequence"/>
</dbReference>
<keyword evidence="2" id="KW-0472">Membrane</keyword>
<organism evidence="3 4">
    <name type="scientific">Coccomyxa viridis</name>
    <dbReference type="NCBI Taxonomy" id="1274662"/>
    <lineage>
        <taxon>Eukaryota</taxon>
        <taxon>Viridiplantae</taxon>
        <taxon>Chlorophyta</taxon>
        <taxon>core chlorophytes</taxon>
        <taxon>Trebouxiophyceae</taxon>
        <taxon>Trebouxiophyceae incertae sedis</taxon>
        <taxon>Coccomyxaceae</taxon>
        <taxon>Coccomyxa</taxon>
    </lineage>
</organism>
<dbReference type="EMBL" id="CAUYUE010000015">
    <property type="protein sequence ID" value="CAK0786587.1"/>
    <property type="molecule type" value="Genomic_DNA"/>
</dbReference>
<feature type="region of interest" description="Disordered" evidence="1">
    <location>
        <begin position="13"/>
        <end position="33"/>
    </location>
</feature>
<accession>A0AAV1IH87</accession>
<feature type="compositionally biased region" description="Low complexity" evidence="1">
    <location>
        <begin position="13"/>
        <end position="28"/>
    </location>
</feature>
<evidence type="ECO:0000313" key="3">
    <source>
        <dbReference type="EMBL" id="CAK0786587.1"/>
    </source>
</evidence>
<dbReference type="PROSITE" id="PS51257">
    <property type="entry name" value="PROKAR_LIPOPROTEIN"/>
    <property type="match status" value="1"/>
</dbReference>
<keyword evidence="2" id="KW-0812">Transmembrane</keyword>
<evidence type="ECO:0000256" key="2">
    <source>
        <dbReference type="SAM" id="Phobius"/>
    </source>
</evidence>
<evidence type="ECO:0000256" key="1">
    <source>
        <dbReference type="SAM" id="MobiDB-lite"/>
    </source>
</evidence>
<comment type="caution">
    <text evidence="3">The sequence shown here is derived from an EMBL/GenBank/DDBJ whole genome shotgun (WGS) entry which is preliminary data.</text>
</comment>
<protein>
    <submittedName>
        <fullName evidence="3">Uncharacterized protein</fullName>
    </submittedName>
</protein>
<gene>
    <name evidence="3" type="ORF">CVIRNUC_009801</name>
</gene>
<dbReference type="AlphaFoldDB" id="A0AAV1IH87"/>
<feature type="transmembrane region" description="Helical" evidence="2">
    <location>
        <begin position="107"/>
        <end position="129"/>
    </location>
</feature>
<sequence length="130" mass="13519">MACDARLLRCSSNESSLTGSSSSSSSSSCEFDRAKNKGKAPLTASLCHWPVLGASDDEGPAGSSPRSVQTNLSMAESIGYSTEFVVPVEQQHADHGTLSEGMTMATLLCWTTVIVLAVAAACYIVQSIVA</sequence>
<name>A0AAV1IH87_9CHLO</name>
<keyword evidence="4" id="KW-1185">Reference proteome</keyword>
<reference evidence="3 4" key="1">
    <citation type="submission" date="2023-10" db="EMBL/GenBank/DDBJ databases">
        <authorList>
            <person name="Maclean D."/>
            <person name="Macfadyen A."/>
        </authorList>
    </citation>
    <scope>NUCLEOTIDE SEQUENCE [LARGE SCALE GENOMIC DNA]</scope>
</reference>